<comment type="caution">
    <text evidence="3">The sequence shown here is derived from an EMBL/GenBank/DDBJ whole genome shotgun (WGS) entry which is preliminary data.</text>
</comment>
<evidence type="ECO:0000256" key="2">
    <source>
        <dbReference type="SAM" id="MobiDB-lite"/>
    </source>
</evidence>
<evidence type="ECO:0000313" key="4">
    <source>
        <dbReference type="Proteomes" id="UP000750711"/>
    </source>
</evidence>
<feature type="region of interest" description="Disordered" evidence="2">
    <location>
        <begin position="708"/>
        <end position="810"/>
    </location>
</feature>
<feature type="compositionally biased region" description="Low complexity" evidence="2">
    <location>
        <begin position="737"/>
        <end position="762"/>
    </location>
</feature>
<reference evidence="3" key="1">
    <citation type="submission" date="2021-03" db="EMBL/GenBank/DDBJ databases">
        <title>Comparative genomics and phylogenomic investigation of the class Geoglossomycetes provide insights into ecological specialization and systematics.</title>
        <authorList>
            <person name="Melie T."/>
            <person name="Pirro S."/>
            <person name="Miller A.N."/>
            <person name="Quandt A."/>
        </authorList>
    </citation>
    <scope>NUCLEOTIDE SEQUENCE</scope>
    <source>
        <strain evidence="3">CAQ_001_2017</strain>
    </source>
</reference>
<feature type="compositionally biased region" description="Basic and acidic residues" evidence="2">
    <location>
        <begin position="772"/>
        <end position="786"/>
    </location>
</feature>
<name>A0A9P8LDW0_9PEZI</name>
<keyword evidence="1" id="KW-0175">Coiled coil</keyword>
<evidence type="ECO:0000313" key="3">
    <source>
        <dbReference type="EMBL" id="KAH0562298.1"/>
    </source>
</evidence>
<keyword evidence="4" id="KW-1185">Reference proteome</keyword>
<proteinExistence type="predicted"/>
<dbReference type="AlphaFoldDB" id="A0A9P8LDW0"/>
<feature type="coiled-coil region" evidence="1">
    <location>
        <begin position="557"/>
        <end position="584"/>
    </location>
</feature>
<organism evidence="3 4">
    <name type="scientific">Trichoglossum hirsutum</name>
    <dbReference type="NCBI Taxonomy" id="265104"/>
    <lineage>
        <taxon>Eukaryota</taxon>
        <taxon>Fungi</taxon>
        <taxon>Dikarya</taxon>
        <taxon>Ascomycota</taxon>
        <taxon>Pezizomycotina</taxon>
        <taxon>Geoglossomycetes</taxon>
        <taxon>Geoglossales</taxon>
        <taxon>Geoglossaceae</taxon>
        <taxon>Trichoglossum</taxon>
    </lineage>
</organism>
<dbReference type="Proteomes" id="UP000750711">
    <property type="component" value="Unassembled WGS sequence"/>
</dbReference>
<feature type="compositionally biased region" description="Low complexity" evidence="2">
    <location>
        <begin position="594"/>
        <end position="605"/>
    </location>
</feature>
<feature type="compositionally biased region" description="Basic and acidic residues" evidence="2">
    <location>
        <begin position="117"/>
        <end position="159"/>
    </location>
</feature>
<gene>
    <name evidence="3" type="ORF">GP486_003005</name>
</gene>
<protein>
    <submittedName>
        <fullName evidence="3">Uncharacterized protein</fullName>
    </submittedName>
</protein>
<sequence length="917" mass="100367">MSTSTTPHLYSTGSGGDHRLESAMAIHHPQTDTAPHTSLLGRVEPATLPVAAEGRTLDRGLTLDLAERDRQDANGVTAGITDPERHLGESGMATRQKCLNERDGHVTNGLTAGFSEQKIDSTPKPDSAREGEYQGCGIEERPSDPAHCGGDEPTRRESPPPHSTACINDEDALPEGQQLRPPLADCMDGVADTTHGSTNAAGEISKLQEIESEPDLADESINTLTTPQVVVSTTGGEVDQPPTSAGETNDYLLPPDIAGANAAELPHQPRGPRAQLYPPSQEEAAATLVALRNATSETEQSEGTIINQPLWVGPAGEQESGLRLWEPKPGLDRDPVPRVSSTAGEMPHYAADVRVFIGARLIGKLEQIQRLGSQTLQTRVQLAEKRRGLRYHRSALRDSEADFMSALSRAWAMGDIPWSLHLTSLYEKVEQNRNVLGPLEEAYDEFEDQMDQQDYKLRKLEEQYHAAMKELLEHASGSAGIIVRTEDPENSEGGSSDDSETRQLDPLEYSYLSTVGEANIVKERMSNLDITYEHIQLEADVRKRHNIELSKEFSDFLDTYQLERAKLEEEASALDEAATQLRQKCIDNGIIEQGQQPQQRQQQGQLSEPIYTPATPKASSDEPAGSPQHLAKYGLRYGELRYGALIAGFTNTRDRVNRWLLDVLRSSPIEFSRYRSFQIGPALEDIHLDKLFSALFEQCWLNDSAATGDRLSPINTPTGTQESLAPNSAHDRKSNDNTRSNNNKNGNGNKNTSSNNGGNTTTHYRQLTTPDAHPRTTGRDRPEDPKGVSYGTPLPLPMEPELSPRSLGDSAALTRGLGDIFSNSYISIEETESMRNGGDQSSSYLTTMHSDPSLADWDHVGYTYQENPSAPNPYAAATPPRWSTGSPPGQSLYCGDCHFLPNDNLAPLSSPKSTKTC</sequence>
<evidence type="ECO:0000256" key="1">
    <source>
        <dbReference type="SAM" id="Coils"/>
    </source>
</evidence>
<feature type="compositionally biased region" description="Polar residues" evidence="2">
    <location>
        <begin position="713"/>
        <end position="726"/>
    </location>
</feature>
<feature type="region of interest" description="Disordered" evidence="2">
    <location>
        <begin position="485"/>
        <end position="504"/>
    </location>
</feature>
<feature type="region of interest" description="Disordered" evidence="2">
    <location>
        <begin position="104"/>
        <end position="176"/>
    </location>
</feature>
<feature type="coiled-coil region" evidence="1">
    <location>
        <begin position="443"/>
        <end position="470"/>
    </location>
</feature>
<accession>A0A9P8LDW0</accession>
<feature type="region of interest" description="Disordered" evidence="2">
    <location>
        <begin position="594"/>
        <end position="629"/>
    </location>
</feature>
<dbReference type="EMBL" id="JAGHQM010000374">
    <property type="protein sequence ID" value="KAH0562298.1"/>
    <property type="molecule type" value="Genomic_DNA"/>
</dbReference>